<proteinExistence type="predicted"/>
<accession>A0A4Z2E1S6</accession>
<dbReference type="EMBL" id="SRLO01020846">
    <property type="protein sequence ID" value="TNN22826.1"/>
    <property type="molecule type" value="Genomic_DNA"/>
</dbReference>
<evidence type="ECO:0000313" key="2">
    <source>
        <dbReference type="Proteomes" id="UP000314294"/>
    </source>
</evidence>
<dbReference type="SMART" id="SM00209">
    <property type="entry name" value="TSP1"/>
    <property type="match status" value="1"/>
</dbReference>
<protein>
    <submittedName>
        <fullName evidence="1">SCO-spondin</fullName>
    </submittedName>
</protein>
<name>A0A4Z2E1S6_9TELE</name>
<comment type="caution">
    <text evidence="1">The sequence shown here is derived from an EMBL/GenBank/DDBJ whole genome shotgun (WGS) entry which is preliminary data.</text>
</comment>
<dbReference type="PROSITE" id="PS50092">
    <property type="entry name" value="TSP1"/>
    <property type="match status" value="1"/>
</dbReference>
<keyword evidence="2" id="KW-1185">Reference proteome</keyword>
<gene>
    <name evidence="1" type="primary">SSPO_2</name>
    <name evidence="1" type="ORF">EYF80_067058</name>
</gene>
<dbReference type="SUPFAM" id="SSF82895">
    <property type="entry name" value="TSP-1 type 1 repeat"/>
    <property type="match status" value="1"/>
</dbReference>
<dbReference type="Pfam" id="PF00090">
    <property type="entry name" value="TSP_1"/>
    <property type="match status" value="1"/>
</dbReference>
<dbReference type="InterPro" id="IPR000884">
    <property type="entry name" value="TSP1_rpt"/>
</dbReference>
<sequence>MSRLQRSAGVKEAWLCPSAGVRPPWAAWSACSVTCGGGYRTRTRGPIRVHGTAQQFSACSLQPCGTATSPYLMLNIRPLTPPPNP</sequence>
<dbReference type="Gene3D" id="2.20.100.10">
    <property type="entry name" value="Thrombospondin type-1 (TSP1) repeat"/>
    <property type="match status" value="1"/>
</dbReference>
<dbReference type="Proteomes" id="UP000314294">
    <property type="component" value="Unassembled WGS sequence"/>
</dbReference>
<reference evidence="1 2" key="1">
    <citation type="submission" date="2019-03" db="EMBL/GenBank/DDBJ databases">
        <title>First draft genome of Liparis tanakae, snailfish: a comprehensive survey of snailfish specific genes.</title>
        <authorList>
            <person name="Kim W."/>
            <person name="Song I."/>
            <person name="Jeong J.-H."/>
            <person name="Kim D."/>
            <person name="Kim S."/>
            <person name="Ryu S."/>
            <person name="Song J.Y."/>
            <person name="Lee S.K."/>
        </authorList>
    </citation>
    <scope>NUCLEOTIDE SEQUENCE [LARGE SCALE GENOMIC DNA]</scope>
    <source>
        <tissue evidence="1">Muscle</tissue>
    </source>
</reference>
<dbReference type="AlphaFoldDB" id="A0A4Z2E1S6"/>
<organism evidence="1 2">
    <name type="scientific">Liparis tanakae</name>
    <name type="common">Tanaka's snailfish</name>
    <dbReference type="NCBI Taxonomy" id="230148"/>
    <lineage>
        <taxon>Eukaryota</taxon>
        <taxon>Metazoa</taxon>
        <taxon>Chordata</taxon>
        <taxon>Craniata</taxon>
        <taxon>Vertebrata</taxon>
        <taxon>Euteleostomi</taxon>
        <taxon>Actinopterygii</taxon>
        <taxon>Neopterygii</taxon>
        <taxon>Teleostei</taxon>
        <taxon>Neoteleostei</taxon>
        <taxon>Acanthomorphata</taxon>
        <taxon>Eupercaria</taxon>
        <taxon>Perciformes</taxon>
        <taxon>Cottioidei</taxon>
        <taxon>Cottales</taxon>
        <taxon>Liparidae</taxon>
        <taxon>Liparis</taxon>
    </lineage>
</organism>
<dbReference type="InterPro" id="IPR036383">
    <property type="entry name" value="TSP1_rpt_sf"/>
</dbReference>
<evidence type="ECO:0000313" key="1">
    <source>
        <dbReference type="EMBL" id="TNN22826.1"/>
    </source>
</evidence>